<dbReference type="Pfam" id="PF03797">
    <property type="entry name" value="Autotransporter"/>
    <property type="match status" value="1"/>
</dbReference>
<dbReference type="InterPro" id="IPR005546">
    <property type="entry name" value="Autotransporte_beta"/>
</dbReference>
<reference evidence="2" key="1">
    <citation type="submission" date="2022-11" db="EMBL/GenBank/DDBJ databases">
        <authorList>
            <person name="Kamali M."/>
            <person name="Peak L."/>
            <person name="Go Y.Y."/>
            <person name="Balasuriya U.B.R."/>
            <person name="Carossino M."/>
        </authorList>
    </citation>
    <scope>NUCLEOTIDE SEQUENCE</scope>
    <source>
        <strain evidence="2">4524</strain>
    </source>
</reference>
<dbReference type="Proteomes" id="UP001142444">
    <property type="component" value="Unassembled WGS sequence"/>
</dbReference>
<dbReference type="PROSITE" id="PS51208">
    <property type="entry name" value="AUTOTRANSPORTER"/>
    <property type="match status" value="1"/>
</dbReference>
<dbReference type="PROSITE" id="PS50152">
    <property type="entry name" value="25A_SYNTH_3"/>
    <property type="match status" value="1"/>
</dbReference>
<dbReference type="NCBIfam" id="TIGR01414">
    <property type="entry name" value="autotrans_barl"/>
    <property type="match status" value="1"/>
</dbReference>
<evidence type="ECO:0000313" key="3">
    <source>
        <dbReference type="Proteomes" id="UP001142444"/>
    </source>
</evidence>
<organism evidence="2 3">
    <name type="scientific">Actinobacillus equuli subsp. equuli</name>
    <dbReference type="NCBI Taxonomy" id="202947"/>
    <lineage>
        <taxon>Bacteria</taxon>
        <taxon>Pseudomonadati</taxon>
        <taxon>Pseudomonadota</taxon>
        <taxon>Gammaproteobacteria</taxon>
        <taxon>Pasteurellales</taxon>
        <taxon>Pasteurellaceae</taxon>
        <taxon>Actinobacillus</taxon>
    </lineage>
</organism>
<reference evidence="2" key="2">
    <citation type="journal article" date="2023" name="Pathogens">
        <title>Pathological Features and Genomic Characterization of an Actinobacillus equuli subsp. equuli Bearing Unique Virulence-Associated Genes from an Adult Horse with Pleuropneumonia.</title>
        <authorList>
            <person name="Kamali M."/>
            <person name="Carossino M."/>
            <person name="Del Piero F."/>
            <person name="Peak L."/>
            <person name="Mitchell M.S."/>
            <person name="Willette J."/>
            <person name="Baker R."/>
            <person name="Li F."/>
            <person name="Kenez A."/>
            <person name="Balasuriya U.B.R."/>
            <person name="Go Y.Y."/>
        </authorList>
    </citation>
    <scope>NUCLEOTIDE SEQUENCE</scope>
    <source>
        <strain evidence="2">4524</strain>
    </source>
</reference>
<accession>A0A9X4G3Q2</accession>
<comment type="caution">
    <text evidence="2">The sequence shown here is derived from an EMBL/GenBank/DDBJ whole genome shotgun (WGS) entry which is preliminary data.</text>
</comment>
<protein>
    <submittedName>
        <fullName evidence="2">Autotransporter outer membrane beta-barrel domain-containing protein</fullName>
    </submittedName>
</protein>
<keyword evidence="3" id="KW-1185">Reference proteome</keyword>
<dbReference type="AlphaFoldDB" id="A0A9X4G3Q2"/>
<dbReference type="SUPFAM" id="SSF103515">
    <property type="entry name" value="Autotransporter"/>
    <property type="match status" value="1"/>
</dbReference>
<dbReference type="RefSeq" id="WP_275218160.1">
    <property type="nucleotide sequence ID" value="NZ_JAPHVQ010000008.1"/>
</dbReference>
<sequence length="481" mass="52774">MKKSTFESTAGSLDTKNIAANNISLKGTTLKGSNDTTLVAFRNDGEPDTGKIILNQDLTAQKAKGENTAQKIDTPTLEVGTTKDTTLTLGAGANVKVSDELNIGSHGVLKPTEDLSLGEPNTKLNLKGNINLLKTPNFTWNGDLNSEGGSITINSDWPSQNHLHIKGDAHGDLNVDVTNKKHTNVKPKITYPFLSIDGNDSLKVKAKTSQQGLYDIDVDSVLNNGKKTYFLFAVKAPLVSVVSQQPMLNQEMMESYIGTWKQRIADRTNDRDAWVRTNVSNNDHQTYAGGFGSKSKQGFVQAGTDFEPLSSDNVKTGMMFTYGWANNNFYDEEIGTSAAASSKNKNFTLGFYNTHHLANGVYLDFVAQTSHMEIKIKDNKNRKYSPSAYGLALSAEVGKSIATDTWKIEPQAQLIFSHLHLGSIAEGNRHFQAKDLHSVKARIGSRFGWIPEENAPSLYAQVNLHQRLLGNKTRTMVNDMI</sequence>
<gene>
    <name evidence="2" type="ORF">OQ257_08550</name>
</gene>
<proteinExistence type="predicted"/>
<feature type="domain" description="Autotransporter" evidence="1">
    <location>
        <begin position="266"/>
        <end position="481"/>
    </location>
</feature>
<name>A0A9X4G3Q2_ACTEU</name>
<dbReference type="InterPro" id="IPR036709">
    <property type="entry name" value="Autotransporte_beta_dom_sf"/>
</dbReference>
<evidence type="ECO:0000313" key="2">
    <source>
        <dbReference type="EMBL" id="MDE8035212.1"/>
    </source>
</evidence>
<dbReference type="EMBL" id="JAPHVQ010000008">
    <property type="protein sequence ID" value="MDE8035212.1"/>
    <property type="molecule type" value="Genomic_DNA"/>
</dbReference>
<evidence type="ECO:0000259" key="1">
    <source>
        <dbReference type="PROSITE" id="PS51208"/>
    </source>
</evidence>
<dbReference type="InterPro" id="IPR006315">
    <property type="entry name" value="OM_autotransptr_brl_dom"/>
</dbReference>
<dbReference type="SMART" id="SM00869">
    <property type="entry name" value="Autotransporter"/>
    <property type="match status" value="1"/>
</dbReference>
<dbReference type="GO" id="GO:0019867">
    <property type="term" value="C:outer membrane"/>
    <property type="evidence" value="ECO:0007669"/>
    <property type="project" value="InterPro"/>
</dbReference>
<dbReference type="Gene3D" id="2.40.128.130">
    <property type="entry name" value="Autotransporter beta-domain"/>
    <property type="match status" value="1"/>
</dbReference>